<reference evidence="2 3" key="1">
    <citation type="submission" date="2018-09" db="EMBL/GenBank/DDBJ databases">
        <title>Genomic investigation of the strawberry pathogen Phytophthora fragariae indicates pathogenicity is determined by transcriptional variation in three key races.</title>
        <authorList>
            <person name="Adams T.M."/>
            <person name="Armitage A.D."/>
            <person name="Sobczyk M.K."/>
            <person name="Bates H.J."/>
            <person name="Dunwell J.M."/>
            <person name="Nellist C.F."/>
            <person name="Harrison R.J."/>
        </authorList>
    </citation>
    <scope>NUCLEOTIDE SEQUENCE [LARGE SCALE GENOMIC DNA]</scope>
    <source>
        <strain evidence="2 3">BC-23</strain>
    </source>
</reference>
<comment type="caution">
    <text evidence="2">The sequence shown here is derived from an EMBL/GenBank/DDBJ whole genome shotgun (WGS) entry which is preliminary data.</text>
</comment>
<evidence type="ECO:0000313" key="3">
    <source>
        <dbReference type="Proteomes" id="UP000476176"/>
    </source>
</evidence>
<proteinExistence type="predicted"/>
<gene>
    <name evidence="2" type="ORF">PF004_g22471</name>
</gene>
<evidence type="ECO:0000313" key="2">
    <source>
        <dbReference type="EMBL" id="KAE9188551.1"/>
    </source>
</evidence>
<evidence type="ECO:0000256" key="1">
    <source>
        <dbReference type="SAM" id="MobiDB-lite"/>
    </source>
</evidence>
<accession>A0A6G0N077</accession>
<dbReference type="Proteomes" id="UP000476176">
    <property type="component" value="Unassembled WGS sequence"/>
</dbReference>
<feature type="compositionally biased region" description="Low complexity" evidence="1">
    <location>
        <begin position="34"/>
        <end position="44"/>
    </location>
</feature>
<sequence>MPPKKPAKSTASAGAPRANAPTTVLIMGEPPSQSASSAGTTRAASTHDRTRTKQSVVDYQSPLKKLRIAMRLRRVIDTIDDLHDFNENTDLGSEGGIDSIRIQACLQWAQEAWVSTKRRSRFNNNNRSAKRSKPMIRSKQISF</sequence>
<dbReference type="EMBL" id="QXGC01002256">
    <property type="protein sequence ID" value="KAE9188551.1"/>
    <property type="molecule type" value="Genomic_DNA"/>
</dbReference>
<feature type="region of interest" description="Disordered" evidence="1">
    <location>
        <begin position="1"/>
        <end position="58"/>
    </location>
</feature>
<organism evidence="2 3">
    <name type="scientific">Phytophthora fragariae</name>
    <dbReference type="NCBI Taxonomy" id="53985"/>
    <lineage>
        <taxon>Eukaryota</taxon>
        <taxon>Sar</taxon>
        <taxon>Stramenopiles</taxon>
        <taxon>Oomycota</taxon>
        <taxon>Peronosporomycetes</taxon>
        <taxon>Peronosporales</taxon>
        <taxon>Peronosporaceae</taxon>
        <taxon>Phytophthora</taxon>
    </lineage>
</organism>
<dbReference type="AlphaFoldDB" id="A0A6G0N077"/>
<name>A0A6G0N077_9STRA</name>
<protein>
    <submittedName>
        <fullName evidence="2">Uncharacterized protein</fullName>
    </submittedName>
</protein>
<feature type="region of interest" description="Disordered" evidence="1">
    <location>
        <begin position="124"/>
        <end position="143"/>
    </location>
</feature>